<comment type="caution">
    <text evidence="2">The sequence shown here is derived from an EMBL/GenBank/DDBJ whole genome shotgun (WGS) entry which is preliminary data.</text>
</comment>
<evidence type="ECO:0000313" key="2">
    <source>
        <dbReference type="EMBL" id="OWK07973.1"/>
    </source>
</evidence>
<dbReference type="AlphaFoldDB" id="A0A212CPS4"/>
<sequence>MPKRGSEAFANFTTGKHTGNSRTKQIYTHSPASSSKRGEVLTRSKTTLDCKRGSCLLNCQGTEEVFCL</sequence>
<organism evidence="2 3">
    <name type="scientific">Cervus elaphus hippelaphus</name>
    <name type="common">European red deer</name>
    <dbReference type="NCBI Taxonomy" id="46360"/>
    <lineage>
        <taxon>Eukaryota</taxon>
        <taxon>Metazoa</taxon>
        <taxon>Chordata</taxon>
        <taxon>Craniata</taxon>
        <taxon>Vertebrata</taxon>
        <taxon>Euteleostomi</taxon>
        <taxon>Mammalia</taxon>
        <taxon>Eutheria</taxon>
        <taxon>Laurasiatheria</taxon>
        <taxon>Artiodactyla</taxon>
        <taxon>Ruminantia</taxon>
        <taxon>Pecora</taxon>
        <taxon>Cervidae</taxon>
        <taxon>Cervinae</taxon>
        <taxon>Cervus</taxon>
    </lineage>
</organism>
<reference evidence="2 3" key="1">
    <citation type="journal article" date="2018" name="Mol. Genet. Genomics">
        <title>The red deer Cervus elaphus genome CerEla1.0: sequencing, annotating, genes, and chromosomes.</title>
        <authorList>
            <person name="Bana N.A."/>
            <person name="Nyiri A."/>
            <person name="Nagy J."/>
            <person name="Frank K."/>
            <person name="Nagy T."/>
            <person name="Steger V."/>
            <person name="Schiller M."/>
            <person name="Lakatos P."/>
            <person name="Sugar L."/>
            <person name="Horn P."/>
            <person name="Barta E."/>
            <person name="Orosz L."/>
        </authorList>
    </citation>
    <scope>NUCLEOTIDE SEQUENCE [LARGE SCALE GENOMIC DNA]</scope>
    <source>
        <strain evidence="2">Hungarian</strain>
    </source>
</reference>
<dbReference type="Proteomes" id="UP000242450">
    <property type="component" value="Chromosome 15"/>
</dbReference>
<name>A0A212CPS4_CEREH</name>
<evidence type="ECO:0000256" key="1">
    <source>
        <dbReference type="SAM" id="MobiDB-lite"/>
    </source>
</evidence>
<protein>
    <submittedName>
        <fullName evidence="2">Uncharacterized protein</fullName>
    </submittedName>
</protein>
<accession>A0A212CPS4</accession>
<feature type="compositionally biased region" description="Polar residues" evidence="1">
    <location>
        <begin position="11"/>
        <end position="35"/>
    </location>
</feature>
<evidence type="ECO:0000313" key="3">
    <source>
        <dbReference type="Proteomes" id="UP000242450"/>
    </source>
</evidence>
<gene>
    <name evidence="2" type="ORF">Celaphus_00008530</name>
</gene>
<proteinExistence type="predicted"/>
<feature type="region of interest" description="Disordered" evidence="1">
    <location>
        <begin position="1"/>
        <end position="40"/>
    </location>
</feature>
<dbReference type="EMBL" id="MKHE01000015">
    <property type="protein sequence ID" value="OWK07973.1"/>
    <property type="molecule type" value="Genomic_DNA"/>
</dbReference>
<keyword evidence="3" id="KW-1185">Reference proteome</keyword>